<dbReference type="PROSITE" id="PS50929">
    <property type="entry name" value="ABC_TM1F"/>
    <property type="match status" value="1"/>
</dbReference>
<keyword evidence="2" id="KW-0813">Transport</keyword>
<dbReference type="PROSITE" id="PS00211">
    <property type="entry name" value="ABC_TRANSPORTER_1"/>
    <property type="match status" value="1"/>
</dbReference>
<dbReference type="GO" id="GO:0034040">
    <property type="term" value="F:ATPase-coupled lipid transmembrane transporter activity"/>
    <property type="evidence" value="ECO:0007669"/>
    <property type="project" value="TreeGrafter"/>
</dbReference>
<feature type="transmembrane region" description="Helical" evidence="9">
    <location>
        <begin position="541"/>
        <end position="560"/>
    </location>
</feature>
<feature type="transmembrane region" description="Helical" evidence="9">
    <location>
        <begin position="622"/>
        <end position="651"/>
    </location>
</feature>
<keyword evidence="13" id="KW-1185">Reference proteome</keyword>
<dbReference type="PANTHER" id="PTHR24221:SF654">
    <property type="entry name" value="ATP-BINDING CASSETTE SUB-FAMILY B MEMBER 6"/>
    <property type="match status" value="1"/>
</dbReference>
<dbReference type="InterPro" id="IPR027417">
    <property type="entry name" value="P-loop_NTPase"/>
</dbReference>
<evidence type="ECO:0000313" key="13">
    <source>
        <dbReference type="Proteomes" id="UP000269883"/>
    </source>
</evidence>
<feature type="transmembrane region" description="Helical" evidence="9">
    <location>
        <begin position="402"/>
        <end position="426"/>
    </location>
</feature>
<dbReference type="Pfam" id="PF00664">
    <property type="entry name" value="ABC_membrane"/>
    <property type="match status" value="1"/>
</dbReference>
<accession>A0A2Z6AYI1</accession>
<evidence type="ECO:0000256" key="4">
    <source>
        <dbReference type="ARBA" id="ARBA00022692"/>
    </source>
</evidence>
<feature type="domain" description="ABC transporter" evidence="10">
    <location>
        <begin position="716"/>
        <end position="948"/>
    </location>
</feature>
<proteinExistence type="predicted"/>
<feature type="domain" description="ABC transmembrane type-1" evidence="11">
    <location>
        <begin position="403"/>
        <end position="678"/>
    </location>
</feature>
<dbReference type="GO" id="GO:0140359">
    <property type="term" value="F:ABC-type transporter activity"/>
    <property type="evidence" value="ECO:0007669"/>
    <property type="project" value="InterPro"/>
</dbReference>
<gene>
    <name evidence="12" type="ORF">DFE_1499</name>
</gene>
<keyword evidence="8 9" id="KW-0472">Membrane</keyword>
<keyword evidence="7 9" id="KW-1133">Transmembrane helix</keyword>
<keyword evidence="3" id="KW-1003">Cell membrane</keyword>
<evidence type="ECO:0000256" key="6">
    <source>
        <dbReference type="ARBA" id="ARBA00022840"/>
    </source>
</evidence>
<dbReference type="SMART" id="SM00382">
    <property type="entry name" value="AAA"/>
    <property type="match status" value="1"/>
</dbReference>
<dbReference type="Gene3D" id="3.40.50.300">
    <property type="entry name" value="P-loop containing nucleotide triphosphate hydrolases"/>
    <property type="match status" value="1"/>
</dbReference>
<feature type="transmembrane region" description="Helical" evidence="9">
    <location>
        <begin position="438"/>
        <end position="459"/>
    </location>
</feature>
<dbReference type="KEGG" id="dfl:DFE_1499"/>
<name>A0A2Z6AYI1_9BACT</name>
<dbReference type="OrthoDB" id="9787557at2"/>
<comment type="subcellular location">
    <subcellularLocation>
        <location evidence="1">Cell membrane</location>
        <topology evidence="1">Multi-pass membrane protein</topology>
    </subcellularLocation>
</comment>
<dbReference type="InterPro" id="IPR003439">
    <property type="entry name" value="ABC_transporter-like_ATP-bd"/>
</dbReference>
<dbReference type="InterPro" id="IPR039421">
    <property type="entry name" value="Type_1_exporter"/>
</dbReference>
<evidence type="ECO:0000256" key="2">
    <source>
        <dbReference type="ARBA" id="ARBA00022448"/>
    </source>
</evidence>
<dbReference type="FunFam" id="3.40.50.300:FF:000299">
    <property type="entry name" value="ABC transporter ATP-binding protein/permease"/>
    <property type="match status" value="1"/>
</dbReference>
<dbReference type="GO" id="GO:0005524">
    <property type="term" value="F:ATP binding"/>
    <property type="evidence" value="ECO:0007669"/>
    <property type="project" value="UniProtKB-KW"/>
</dbReference>
<dbReference type="InterPro" id="IPR011527">
    <property type="entry name" value="ABC1_TM_dom"/>
</dbReference>
<dbReference type="AlphaFoldDB" id="A0A2Z6AYI1"/>
<dbReference type="PROSITE" id="PS50893">
    <property type="entry name" value="ABC_TRANSPORTER_2"/>
    <property type="match status" value="1"/>
</dbReference>
<dbReference type="InterPro" id="IPR036640">
    <property type="entry name" value="ABC1_TM_sf"/>
</dbReference>
<dbReference type="InterPro" id="IPR003593">
    <property type="entry name" value="AAA+_ATPase"/>
</dbReference>
<dbReference type="GO" id="GO:0016887">
    <property type="term" value="F:ATP hydrolysis activity"/>
    <property type="evidence" value="ECO:0007669"/>
    <property type="project" value="InterPro"/>
</dbReference>
<evidence type="ECO:0000256" key="5">
    <source>
        <dbReference type="ARBA" id="ARBA00022741"/>
    </source>
</evidence>
<organism evidence="12 13">
    <name type="scientific">Desulfovibrio ferrophilus</name>
    <dbReference type="NCBI Taxonomy" id="241368"/>
    <lineage>
        <taxon>Bacteria</taxon>
        <taxon>Pseudomonadati</taxon>
        <taxon>Thermodesulfobacteriota</taxon>
        <taxon>Desulfovibrionia</taxon>
        <taxon>Desulfovibrionales</taxon>
        <taxon>Desulfovibrionaceae</taxon>
        <taxon>Desulfovibrio</taxon>
    </lineage>
</organism>
<dbReference type="EMBL" id="AP017378">
    <property type="protein sequence ID" value="BBD08225.1"/>
    <property type="molecule type" value="Genomic_DNA"/>
</dbReference>
<dbReference type="SUPFAM" id="SSF52540">
    <property type="entry name" value="P-loop containing nucleoside triphosphate hydrolases"/>
    <property type="match status" value="1"/>
</dbReference>
<dbReference type="GO" id="GO:0005886">
    <property type="term" value="C:plasma membrane"/>
    <property type="evidence" value="ECO:0007669"/>
    <property type="project" value="UniProtKB-SubCell"/>
</dbReference>
<feature type="transmembrane region" description="Helical" evidence="9">
    <location>
        <begin position="663"/>
        <end position="685"/>
    </location>
</feature>
<evidence type="ECO:0000256" key="9">
    <source>
        <dbReference type="SAM" id="Phobius"/>
    </source>
</evidence>
<sequence>MAATAPRRRIELDSLDMAWKVTGGDAYIVAEPAAGSGLPRGTETLARIGHDGVVVGVTAGEFCNLVRVNLEATPNARLTPVDPLALARACARDNGHGVARVMELVRQLAISINSEIPAARVSKMLKPGSNFTLPGGFACSALEECWFTFEEGSCRYGGDHEIGKLKPGGVYPLCGNLWIEVQERTRLVVLATARLSEAGRFFPALAGFSQLVMQACCERFSASDIKQFVQLARSVQHRRERFAKTLEQGASIVERDGAVVPTMDLPLSETLRLITSAQGMTLEEPPRLADSREAQLEDILGHNGIFSRTVALQGQWFENDCGPLLGWLDAGNGQSSPVALLPRSSGGYTLTNPEDGLLLPLTEELAQRLDAEGLQLYVPLPTGQLSPLKLMQHSLKGRNRDLITVGVMGILGGLMGFAVPVGTALVVDSVIPSGQLGLLGQIVAGLVMLAIGGAVFELVKGLAMLRVESMAQVSLQSGVFGRLLRLPPGFFNKFSSGDLANRAMAVDGIRQRLSGAVLTTLLSSLFALANIGLLLVYSWQLAVVVTGILLLTGLGAWLGVKSQMRMQLSMQNVIGKLAGFELEMILGINKLRAAGSESNAFARWMLMFSELRKLSYGIGKGMAAMLCFSEILPLFATLCVFSTLMLTGLFAELSLGSFLGFNAAMGQLTMAVGSLASLAFSLMFITPMYQRARPILETPPETHKALESPGELKGRVEVSNVRFRYEGAQSWALCGVSLRAEPGELVAIVGESGSGKSTLLKLLLGFYEPLAGAVLYDGKDLARLDKGRVRRQIGAVIQNGELIQGNVFFNIMGARGGDEDDAWEAARLAAVDEDIRAMPMGMQTFVPHGGGTFSGGQKQRIMIARALAKRPVVVFMDEATSNLDNVSQAKVMENIKRMHATRVVIAHRLSTIQEADRIYVMRGGAVVEEGDYTSLMKAGGLFSCLAARQKI</sequence>
<evidence type="ECO:0000256" key="1">
    <source>
        <dbReference type="ARBA" id="ARBA00004651"/>
    </source>
</evidence>
<dbReference type="InterPro" id="IPR022515">
    <property type="entry name" value="NHPM_micro_ABC2"/>
</dbReference>
<dbReference type="Pfam" id="PF00005">
    <property type="entry name" value="ABC_tran"/>
    <property type="match status" value="1"/>
</dbReference>
<dbReference type="SUPFAM" id="SSF90123">
    <property type="entry name" value="ABC transporter transmembrane region"/>
    <property type="match status" value="1"/>
</dbReference>
<dbReference type="PANTHER" id="PTHR24221">
    <property type="entry name" value="ATP-BINDING CASSETTE SUB-FAMILY B"/>
    <property type="match status" value="1"/>
</dbReference>
<evidence type="ECO:0000256" key="7">
    <source>
        <dbReference type="ARBA" id="ARBA00022989"/>
    </source>
</evidence>
<evidence type="ECO:0000259" key="10">
    <source>
        <dbReference type="PROSITE" id="PS50893"/>
    </source>
</evidence>
<dbReference type="InterPro" id="IPR017871">
    <property type="entry name" value="ABC_transporter-like_CS"/>
</dbReference>
<evidence type="ECO:0000256" key="3">
    <source>
        <dbReference type="ARBA" id="ARBA00022475"/>
    </source>
</evidence>
<reference evidence="12 13" key="1">
    <citation type="journal article" date="2018" name="Sci. Adv.">
        <title>Multi-heme cytochromes provide a pathway for survival in energy-limited environments.</title>
        <authorList>
            <person name="Deng X."/>
            <person name="Dohmae N."/>
            <person name="Nealson K.H."/>
            <person name="Hashimoto K."/>
            <person name="Okamoto A."/>
        </authorList>
    </citation>
    <scope>NUCLEOTIDE SEQUENCE [LARGE SCALE GENOMIC DNA]</scope>
    <source>
        <strain evidence="12 13">IS5</strain>
    </source>
</reference>
<dbReference type="RefSeq" id="WP_126378142.1">
    <property type="nucleotide sequence ID" value="NZ_AP017378.1"/>
</dbReference>
<keyword evidence="4 9" id="KW-0812">Transmembrane</keyword>
<keyword evidence="6 12" id="KW-0067">ATP-binding</keyword>
<feature type="transmembrane region" description="Helical" evidence="9">
    <location>
        <begin position="513"/>
        <end position="535"/>
    </location>
</feature>
<dbReference type="NCBIfam" id="TIGR03797">
    <property type="entry name" value="NHLM_micro_ABC2"/>
    <property type="match status" value="1"/>
</dbReference>
<evidence type="ECO:0000313" key="12">
    <source>
        <dbReference type="EMBL" id="BBD08225.1"/>
    </source>
</evidence>
<evidence type="ECO:0000256" key="8">
    <source>
        <dbReference type="ARBA" id="ARBA00023136"/>
    </source>
</evidence>
<protein>
    <submittedName>
        <fullName evidence="12">ATP-binding cassette subfamily B</fullName>
    </submittedName>
</protein>
<evidence type="ECO:0000259" key="11">
    <source>
        <dbReference type="PROSITE" id="PS50929"/>
    </source>
</evidence>
<dbReference type="Proteomes" id="UP000269883">
    <property type="component" value="Chromosome"/>
</dbReference>
<dbReference type="Gene3D" id="1.20.1560.10">
    <property type="entry name" value="ABC transporter type 1, transmembrane domain"/>
    <property type="match status" value="1"/>
</dbReference>
<keyword evidence="5" id="KW-0547">Nucleotide-binding</keyword>